<dbReference type="EMBL" id="SHBJ01000019">
    <property type="protein sequence ID" value="RZO28080.1"/>
    <property type="molecule type" value="Genomic_DNA"/>
</dbReference>
<gene>
    <name evidence="4" type="ORF">EVA97_03180</name>
</gene>
<feature type="region of interest" description="Disordered" evidence="1">
    <location>
        <begin position="1"/>
        <end position="20"/>
    </location>
</feature>
<organism evidence="4 5">
    <name type="scientific">SAR86 cluster bacterium</name>
    <dbReference type="NCBI Taxonomy" id="2030880"/>
    <lineage>
        <taxon>Bacteria</taxon>
        <taxon>Pseudomonadati</taxon>
        <taxon>Pseudomonadota</taxon>
        <taxon>Gammaproteobacteria</taxon>
        <taxon>SAR86 cluster</taxon>
    </lineage>
</organism>
<evidence type="ECO:0000256" key="2">
    <source>
        <dbReference type="SAM" id="Phobius"/>
    </source>
</evidence>
<feature type="transmembrane region" description="Helical" evidence="2">
    <location>
        <begin position="35"/>
        <end position="54"/>
    </location>
</feature>
<feature type="compositionally biased region" description="Basic residues" evidence="1">
    <location>
        <begin position="9"/>
        <end position="20"/>
    </location>
</feature>
<dbReference type="PROSITE" id="PS51724">
    <property type="entry name" value="SPOR"/>
    <property type="match status" value="1"/>
</dbReference>
<dbReference type="AlphaFoldDB" id="A0A520N3M6"/>
<accession>A0A520N3M6</accession>
<dbReference type="InterPro" id="IPR036680">
    <property type="entry name" value="SPOR-like_sf"/>
</dbReference>
<keyword evidence="2" id="KW-0812">Transmembrane</keyword>
<name>A0A520N3M6_9GAMM</name>
<dbReference type="Proteomes" id="UP000315283">
    <property type="component" value="Unassembled WGS sequence"/>
</dbReference>
<feature type="domain" description="SPOR" evidence="3">
    <location>
        <begin position="92"/>
        <end position="173"/>
    </location>
</feature>
<dbReference type="GO" id="GO:0042834">
    <property type="term" value="F:peptidoglycan binding"/>
    <property type="evidence" value="ECO:0007669"/>
    <property type="project" value="InterPro"/>
</dbReference>
<dbReference type="InterPro" id="IPR007730">
    <property type="entry name" value="SPOR-like_dom"/>
</dbReference>
<dbReference type="Gene3D" id="3.30.70.1070">
    <property type="entry name" value="Sporulation related repeat"/>
    <property type="match status" value="1"/>
</dbReference>
<sequence>MKDFANRKTAQKVKNKSRRTFSSKRPDADVISNSTIFYLLLVSFCLAAMSFFYFKTEISSIKPETAANSVTINFPTSLMDDSILIEEEEDQNSLSCKYFVQVGAYGNKKYAIEAKDMLKIDIQNITINEVYSSLNPGKLLNSVISGPYENRSAANNAKEKITIKGFDPRMRTICKQI</sequence>
<keyword evidence="2" id="KW-0472">Membrane</keyword>
<comment type="caution">
    <text evidence="4">The sequence shown here is derived from an EMBL/GenBank/DDBJ whole genome shotgun (WGS) entry which is preliminary data.</text>
</comment>
<evidence type="ECO:0000313" key="5">
    <source>
        <dbReference type="Proteomes" id="UP000315283"/>
    </source>
</evidence>
<protein>
    <submittedName>
        <fullName evidence="4">SPOR domain-containing protein</fullName>
    </submittedName>
</protein>
<reference evidence="4 5" key="1">
    <citation type="submission" date="2019-02" db="EMBL/GenBank/DDBJ databases">
        <title>Prokaryotic population dynamics and viral predation in marine succession experiment using metagenomics: the confinement effect.</title>
        <authorList>
            <person name="Haro-Moreno J.M."/>
            <person name="Rodriguez-Valera F."/>
            <person name="Lopez-Perez M."/>
        </authorList>
    </citation>
    <scope>NUCLEOTIDE SEQUENCE [LARGE SCALE GENOMIC DNA]</scope>
    <source>
        <strain evidence="4">MED-G164</strain>
    </source>
</reference>
<dbReference type="SUPFAM" id="SSF110997">
    <property type="entry name" value="Sporulation related repeat"/>
    <property type="match status" value="1"/>
</dbReference>
<evidence type="ECO:0000313" key="4">
    <source>
        <dbReference type="EMBL" id="RZO28080.1"/>
    </source>
</evidence>
<dbReference type="Pfam" id="PF05036">
    <property type="entry name" value="SPOR"/>
    <property type="match status" value="1"/>
</dbReference>
<keyword evidence="2" id="KW-1133">Transmembrane helix</keyword>
<evidence type="ECO:0000256" key="1">
    <source>
        <dbReference type="SAM" id="MobiDB-lite"/>
    </source>
</evidence>
<evidence type="ECO:0000259" key="3">
    <source>
        <dbReference type="PROSITE" id="PS51724"/>
    </source>
</evidence>
<proteinExistence type="predicted"/>